<reference evidence="1 2" key="1">
    <citation type="submission" date="2017-06" db="EMBL/GenBank/DDBJ databases">
        <title>Novel microbial phyla capable of carbon fixation and sulfur reduction in deep-sea sediments.</title>
        <authorList>
            <person name="Huang J."/>
            <person name="Baker B."/>
            <person name="Wang Y."/>
        </authorList>
    </citation>
    <scope>NUCLEOTIDE SEQUENCE [LARGE SCALE GENOMIC DNA]</scope>
    <source>
        <strain evidence="1">B3_TA06</strain>
    </source>
</reference>
<evidence type="ECO:0000313" key="2">
    <source>
        <dbReference type="Proteomes" id="UP000317778"/>
    </source>
</evidence>
<gene>
    <name evidence="1" type="ORF">CEE36_11490</name>
</gene>
<dbReference type="EMBL" id="NJBO01000040">
    <property type="protein sequence ID" value="TKJ36560.1"/>
    <property type="molecule type" value="Genomic_DNA"/>
</dbReference>
<evidence type="ECO:0000313" key="1">
    <source>
        <dbReference type="EMBL" id="TKJ36560.1"/>
    </source>
</evidence>
<comment type="caution">
    <text evidence="1">The sequence shown here is derived from an EMBL/GenBank/DDBJ whole genome shotgun (WGS) entry which is preliminary data.</text>
</comment>
<sequence>MEQTLDYLIVMKPVTGTEIRTEGLQFFTSISEQFFKSVSAYSNFYAKVLSHNIQEFKDLADGFSITSGFGLYKKSTLEQKL</sequence>
<proteinExistence type="predicted"/>
<protein>
    <submittedName>
        <fullName evidence="1">Uncharacterized protein</fullName>
    </submittedName>
</protein>
<dbReference type="Proteomes" id="UP000317778">
    <property type="component" value="Unassembled WGS sequence"/>
</dbReference>
<dbReference type="AlphaFoldDB" id="A0A532UNP7"/>
<accession>A0A532UNP7</accession>
<organism evidence="1 2">
    <name type="scientific">candidate division TA06 bacterium B3_TA06</name>
    <dbReference type="NCBI Taxonomy" id="2012487"/>
    <lineage>
        <taxon>Bacteria</taxon>
        <taxon>Bacteria division TA06</taxon>
    </lineage>
</organism>
<name>A0A532UNP7_UNCT6</name>